<dbReference type="Proteomes" id="UP000238563">
    <property type="component" value="Unassembled WGS sequence"/>
</dbReference>
<dbReference type="AlphaFoldDB" id="A0A2S9JCS8"/>
<feature type="signal peptide" evidence="2">
    <location>
        <begin position="1"/>
        <end position="17"/>
    </location>
</feature>
<comment type="caution">
    <text evidence="3">The sequence shown here is derived from an EMBL/GenBank/DDBJ whole genome shotgun (WGS) entry which is preliminary data.</text>
</comment>
<evidence type="ECO:0000256" key="1">
    <source>
        <dbReference type="SAM" id="MobiDB-lite"/>
    </source>
</evidence>
<gene>
    <name evidence="3" type="ORF">C5750_21450</name>
</gene>
<reference evidence="3 4" key="1">
    <citation type="submission" date="2018-02" db="EMBL/GenBank/DDBJ databases">
        <title>The draft genome of Phyllobacterium myrsinacearum DSM5892.</title>
        <authorList>
            <person name="Li L."/>
            <person name="Liu L."/>
            <person name="Zhang X."/>
            <person name="Wang T."/>
        </authorList>
    </citation>
    <scope>NUCLEOTIDE SEQUENCE [LARGE SCALE GENOMIC DNA]</scope>
    <source>
        <strain evidence="3 4">DSM 5892</strain>
    </source>
</reference>
<dbReference type="SUPFAM" id="SSF52096">
    <property type="entry name" value="ClpP/crotonase"/>
    <property type="match status" value="1"/>
</dbReference>
<dbReference type="OrthoDB" id="1522627at2"/>
<keyword evidence="4" id="KW-1185">Reference proteome</keyword>
<evidence type="ECO:0008006" key="5">
    <source>
        <dbReference type="Google" id="ProtNLM"/>
    </source>
</evidence>
<dbReference type="InterPro" id="IPR029045">
    <property type="entry name" value="ClpP/crotonase-like_dom_sf"/>
</dbReference>
<dbReference type="Gene3D" id="2.30.30.40">
    <property type="entry name" value="SH3 Domains"/>
    <property type="match status" value="1"/>
</dbReference>
<feature type="chain" id="PRO_5015667681" description="SH3b domain-containing protein" evidence="2">
    <location>
        <begin position="18"/>
        <end position="374"/>
    </location>
</feature>
<feature type="compositionally biased region" description="Low complexity" evidence="1">
    <location>
        <begin position="197"/>
        <end position="210"/>
    </location>
</feature>
<accession>A0A2S9JCS8</accession>
<keyword evidence="2" id="KW-0732">Signal</keyword>
<evidence type="ECO:0000313" key="3">
    <source>
        <dbReference type="EMBL" id="PRD50634.1"/>
    </source>
</evidence>
<dbReference type="EMBL" id="PVBT01000007">
    <property type="protein sequence ID" value="PRD50634.1"/>
    <property type="molecule type" value="Genomic_DNA"/>
</dbReference>
<feature type="region of interest" description="Disordered" evidence="1">
    <location>
        <begin position="191"/>
        <end position="213"/>
    </location>
</feature>
<protein>
    <recommendedName>
        <fullName evidence="5">SH3b domain-containing protein</fullName>
    </recommendedName>
</protein>
<name>A0A2S9JCS8_9HYPH</name>
<evidence type="ECO:0000313" key="4">
    <source>
        <dbReference type="Proteomes" id="UP000238563"/>
    </source>
</evidence>
<proteinExistence type="predicted"/>
<evidence type="ECO:0000256" key="2">
    <source>
        <dbReference type="SAM" id="SignalP"/>
    </source>
</evidence>
<dbReference type="Gene3D" id="3.90.226.10">
    <property type="entry name" value="2-enoyl-CoA Hydratase, Chain A, domain 1"/>
    <property type="match status" value="1"/>
</dbReference>
<organism evidence="3 4">
    <name type="scientific">Phyllobacterium myrsinacearum</name>
    <dbReference type="NCBI Taxonomy" id="28101"/>
    <lineage>
        <taxon>Bacteria</taxon>
        <taxon>Pseudomonadati</taxon>
        <taxon>Pseudomonadota</taxon>
        <taxon>Alphaproteobacteria</taxon>
        <taxon>Hyphomicrobiales</taxon>
        <taxon>Phyllobacteriaceae</taxon>
        <taxon>Phyllobacterium</taxon>
    </lineage>
</organism>
<sequence>MLRVLLISFLWIATAHAALIYESQTTPNGTKYILVSGEFEYSDDLSAFNAMIRSHNPLVITFNSAGGNLFKAMELGRLIRAHKLNTLQVRGMECASACSLAFIGGVSRLATPGSIGVHKSSFSTSDGMSVDDAVSQVQQVTADVITYMIEMGVDPGLLQLSLKYNSNDIRYLSGSEMALFKVVTATLTDTPSAQTASPTTNNTPAQQTTSLASNRFAIPEAKTGRVRHPKGQAPIKAQPDGKSMTIADLVNGTPVTIQGGHERWYEVITSTGVRGFMHHTWVWVQQYDGGGFSERRIQIKSFNNFEDAESFVKSSPLKTSAYLVTNGWFAVTLNDTFNETDGKRLVRALKDAHHIPDDAFLTFPNTYVRKVCCN</sequence>